<feature type="transmembrane region" description="Helical" evidence="2">
    <location>
        <begin position="68"/>
        <end position="92"/>
    </location>
</feature>
<feature type="domain" description="DUF2510" evidence="3">
    <location>
        <begin position="28"/>
        <end position="60"/>
    </location>
</feature>
<dbReference type="Proteomes" id="UP000306628">
    <property type="component" value="Unassembled WGS sequence"/>
</dbReference>
<accession>A0A5S4FV41</accession>
<reference evidence="4 5" key="1">
    <citation type="submission" date="2019-05" db="EMBL/GenBank/DDBJ databases">
        <title>Draft genome sequence of Nonomuraea zeae DSM 100528.</title>
        <authorList>
            <person name="Saricaoglu S."/>
            <person name="Isik K."/>
        </authorList>
    </citation>
    <scope>NUCLEOTIDE SEQUENCE [LARGE SCALE GENOMIC DNA]</scope>
    <source>
        <strain evidence="4 5">DSM 100528</strain>
    </source>
</reference>
<sequence length="185" mass="20048">MFRRSWQWKAGHPVDGPRPPHHPSPHGPGFYPDPGGQPFLRQWDGRRWTEQTAAPGAPPAPPVRNRKWMLPVGIAIGALVLVGGAVGGVVVMRGSDPVVVVRSSGQEIRASEVAENLGSISMAHFNLEREAGKPQSKERKKLCGHIAGWIVDEDKPLALPLESMGEPLRFPEGPKPFLNACLAAE</sequence>
<evidence type="ECO:0000259" key="3">
    <source>
        <dbReference type="Pfam" id="PF10708"/>
    </source>
</evidence>
<gene>
    <name evidence="4" type="ORF">ETD85_56965</name>
</gene>
<keyword evidence="2" id="KW-0812">Transmembrane</keyword>
<name>A0A5S4FV41_9ACTN</name>
<dbReference type="InterPro" id="IPR018929">
    <property type="entry name" value="DUF2510"/>
</dbReference>
<protein>
    <submittedName>
        <fullName evidence="4">DUF2510 domain-containing protein</fullName>
    </submittedName>
</protein>
<comment type="caution">
    <text evidence="4">The sequence shown here is derived from an EMBL/GenBank/DDBJ whole genome shotgun (WGS) entry which is preliminary data.</text>
</comment>
<dbReference type="EMBL" id="VCKX01000413">
    <property type="protein sequence ID" value="TMR14248.1"/>
    <property type="molecule type" value="Genomic_DNA"/>
</dbReference>
<keyword evidence="2" id="KW-1133">Transmembrane helix</keyword>
<dbReference type="Pfam" id="PF10708">
    <property type="entry name" value="DUF2510"/>
    <property type="match status" value="1"/>
</dbReference>
<organism evidence="4 5">
    <name type="scientific">Nonomuraea zeae</name>
    <dbReference type="NCBI Taxonomy" id="1642303"/>
    <lineage>
        <taxon>Bacteria</taxon>
        <taxon>Bacillati</taxon>
        <taxon>Actinomycetota</taxon>
        <taxon>Actinomycetes</taxon>
        <taxon>Streptosporangiales</taxon>
        <taxon>Streptosporangiaceae</taxon>
        <taxon>Nonomuraea</taxon>
    </lineage>
</organism>
<keyword evidence="2" id="KW-0472">Membrane</keyword>
<proteinExistence type="predicted"/>
<dbReference type="OrthoDB" id="9842155at2"/>
<keyword evidence="5" id="KW-1185">Reference proteome</keyword>
<dbReference type="AlphaFoldDB" id="A0A5S4FV41"/>
<evidence type="ECO:0000313" key="5">
    <source>
        <dbReference type="Proteomes" id="UP000306628"/>
    </source>
</evidence>
<feature type="region of interest" description="Disordered" evidence="1">
    <location>
        <begin position="1"/>
        <end position="37"/>
    </location>
</feature>
<evidence type="ECO:0000256" key="2">
    <source>
        <dbReference type="SAM" id="Phobius"/>
    </source>
</evidence>
<evidence type="ECO:0000313" key="4">
    <source>
        <dbReference type="EMBL" id="TMR14248.1"/>
    </source>
</evidence>
<evidence type="ECO:0000256" key="1">
    <source>
        <dbReference type="SAM" id="MobiDB-lite"/>
    </source>
</evidence>